<name>A0A6G0SZW7_APHGL</name>
<evidence type="ECO:0000313" key="2">
    <source>
        <dbReference type="Proteomes" id="UP000475862"/>
    </source>
</evidence>
<dbReference type="AlphaFoldDB" id="A0A6G0SZW7"/>
<dbReference type="OrthoDB" id="6626910at2759"/>
<organism evidence="1 2">
    <name type="scientific">Aphis glycines</name>
    <name type="common">Soybean aphid</name>
    <dbReference type="NCBI Taxonomy" id="307491"/>
    <lineage>
        <taxon>Eukaryota</taxon>
        <taxon>Metazoa</taxon>
        <taxon>Ecdysozoa</taxon>
        <taxon>Arthropoda</taxon>
        <taxon>Hexapoda</taxon>
        <taxon>Insecta</taxon>
        <taxon>Pterygota</taxon>
        <taxon>Neoptera</taxon>
        <taxon>Paraneoptera</taxon>
        <taxon>Hemiptera</taxon>
        <taxon>Sternorrhyncha</taxon>
        <taxon>Aphidomorpha</taxon>
        <taxon>Aphidoidea</taxon>
        <taxon>Aphididae</taxon>
        <taxon>Aphidini</taxon>
        <taxon>Aphis</taxon>
        <taxon>Aphis</taxon>
    </lineage>
</organism>
<accession>A0A6G0SZW7</accession>
<sequence length="186" mass="21093">MVTLKGVVLLITPADESTKEAIVSIAKEGFGITETGNYLPRIIIYDVDRDIAPEVLMRKIVEQNTELGITDEEIFKFRPRFRTGPKDNTYVHWVLEVQPEVLNKIVNKRINISLSACNVREYLNISVENSATLLRNAKRPKKYAHTAHRKVTGENYAQTKTRIPDALTVVNHSPRGTRDVPSKQPE</sequence>
<comment type="caution">
    <text evidence="1">The sequence shown here is derived from an EMBL/GenBank/DDBJ whole genome shotgun (WGS) entry which is preliminary data.</text>
</comment>
<proteinExistence type="predicted"/>
<protein>
    <submittedName>
        <fullName evidence="1">Uncharacterized protein</fullName>
    </submittedName>
</protein>
<reference evidence="1 2" key="1">
    <citation type="submission" date="2019-08" db="EMBL/GenBank/DDBJ databases">
        <title>The genome of the soybean aphid Biotype 1, its phylome, world population structure and adaptation to the North American continent.</title>
        <authorList>
            <person name="Giordano R."/>
            <person name="Donthu R.K."/>
            <person name="Hernandez A.G."/>
            <person name="Wright C.L."/>
            <person name="Zimin A.V."/>
        </authorList>
    </citation>
    <scope>NUCLEOTIDE SEQUENCE [LARGE SCALE GENOMIC DNA]</scope>
    <source>
        <tissue evidence="1">Whole aphids</tissue>
    </source>
</reference>
<evidence type="ECO:0000313" key="1">
    <source>
        <dbReference type="EMBL" id="KAE9523197.1"/>
    </source>
</evidence>
<dbReference type="EMBL" id="VYZN01000178">
    <property type="protein sequence ID" value="KAE9523197.1"/>
    <property type="molecule type" value="Genomic_DNA"/>
</dbReference>
<keyword evidence="2" id="KW-1185">Reference proteome</keyword>
<dbReference type="Proteomes" id="UP000475862">
    <property type="component" value="Unassembled WGS sequence"/>
</dbReference>
<gene>
    <name evidence="1" type="ORF">AGLY_016430</name>
</gene>